<evidence type="ECO:0000313" key="17">
    <source>
        <dbReference type="EMBL" id="OBZ88465.1"/>
    </source>
</evidence>
<dbReference type="GO" id="GO:0006869">
    <property type="term" value="P:lipid transport"/>
    <property type="evidence" value="ECO:0007669"/>
    <property type="project" value="UniProtKB-KW"/>
</dbReference>
<comment type="subcellular location">
    <subcellularLocation>
        <location evidence="11">Endoplasmic reticulum membrane</location>
        <topology evidence="11">Single-pass type I membrane protein</topology>
    </subcellularLocation>
    <subcellularLocation>
        <location evidence="2">Membrane</location>
    </subcellularLocation>
    <subcellularLocation>
        <location evidence="1">Nucleus</location>
    </subcellularLocation>
    <text evidence="11">The ERMES/MDM complex localizes to a few discrete foci (around 10 per single cell), that represent mitochondria-endoplasmic reticulum junctions. These foci are often found next to mtDNA nucleoids.</text>
</comment>
<organism evidence="17 18">
    <name type="scientific">Choanephora cucurbitarum</name>
    <dbReference type="NCBI Taxonomy" id="101091"/>
    <lineage>
        <taxon>Eukaryota</taxon>
        <taxon>Fungi</taxon>
        <taxon>Fungi incertae sedis</taxon>
        <taxon>Mucoromycota</taxon>
        <taxon>Mucoromycotina</taxon>
        <taxon>Mucoromycetes</taxon>
        <taxon>Mucorales</taxon>
        <taxon>Mucorineae</taxon>
        <taxon>Choanephoraceae</taxon>
        <taxon>Choanephoroideae</taxon>
        <taxon>Choanephora</taxon>
    </lineage>
</organism>
<dbReference type="HAMAP" id="MF_03103">
    <property type="entry name" value="Mmm1"/>
    <property type="match status" value="1"/>
</dbReference>
<feature type="topological domain" description="Cytoplasmic" evidence="11">
    <location>
        <begin position="55"/>
        <end position="983"/>
    </location>
</feature>
<dbReference type="GO" id="GO:0032865">
    <property type="term" value="C:ERMES complex"/>
    <property type="evidence" value="ECO:0007669"/>
    <property type="project" value="UniProtKB-UniRule"/>
</dbReference>
<feature type="compositionally biased region" description="Basic and acidic residues" evidence="12">
    <location>
        <begin position="915"/>
        <end position="926"/>
    </location>
</feature>
<dbReference type="CDD" id="cd21671">
    <property type="entry name" value="SMP_Mmm1"/>
    <property type="match status" value="1"/>
</dbReference>
<dbReference type="PANTHER" id="PTHR11864:SF0">
    <property type="entry name" value="PRP40 PRE-MRNA PROCESSING FACTOR 40 HOMOLOG A (YEAST)"/>
    <property type="match status" value="1"/>
</dbReference>
<evidence type="ECO:0000256" key="9">
    <source>
        <dbReference type="ARBA" id="ARBA00023187"/>
    </source>
</evidence>
<dbReference type="InterPro" id="IPR031468">
    <property type="entry name" value="SMP_LBD"/>
</dbReference>
<sequence length="983" mass="115336">MENSTNESFTPQLLKLITDISCSRRSTLSFLSGFVLGQISVILIVALVLRYLFTEDVRNVKKRYIPSRLSSTPPSRLNASIPLPKDHITSKTYYDMIHHPPESTDWLNVLLAQVILQYREDAKINDRLILAMDEILNGGVKPNFIGHIHVTELNLGEEFPIFSNARIRRSDEVGSMRAEIDFEYNDQATLGIETQLILNWPVQAFAALPISLVLSVVRFSGTLTIELISPPATTTQPEIALDRYIAISSHSDFVLDLKVQSLIGSKTKLEDIPKLRDLIQTKLRNVYIDKLVYPTFVKIKVPSMWKETPPMPPTSDLNPLQPTAAEKIEEFVQEYAPPQPGPFPGMPPATTWGMPAMPVWKEHQTPEGRKYWYNNATGKSTWEKPDELLTPEERVLKASPWKEYTTPEGKKYYSNTKTKETVWEVPAELKEQLEQAKQQAATLLETPSEPPSMPIQPHPIQHHPIHHYPNQSIRPTMPITSQLIAQSPAPEYATKEEAEKAFFGLLKETGVKSDWTWEQAMRAIITKPLYRALKTTVERKAAFHTWAEAEAKREREEREQKEARLKANFFTMLRQRDQIKSYTRFRTVVKLCGALTPFLAVPERQREVYFEEYIQTMQREEKDRLRDMRKNSMDSFGRLLRSIPEITYKTSWKEAQELYGQRQRDEHLSFEGMDMLDFLSVFEEYNRALWEEPLGELNKRIQSRRRKDRKAREEFKVLLKELVAQRQINVRTLWKEIYPIIKDDPRYLAAVGLPDSTPLDMFWDVIDDLDEQLYQQKKLVYGTLKKANYDVDLESTFKDYLNALEADSHIKQEVNEDNLRFIFEHLQAKAAQRVKDEKRRQEKKLRKKLDIFRYILKHLQPPIQLEDSWETVKPRVEYLEEYKDIESEEAKQEVFEKYLKRLKEKKEDEEEEEEGMIREDEEGMIRDEDELMDKRRRSRRKDYDSENEEERNKKRRKHLSKSYSDAEEGEALDDYQNDPRRLK</sequence>
<dbReference type="AlphaFoldDB" id="A0A1C7NHG0"/>
<dbReference type="Gene3D" id="1.10.10.440">
    <property type="entry name" value="FF domain"/>
    <property type="match status" value="4"/>
</dbReference>
<dbReference type="Pfam" id="PF01846">
    <property type="entry name" value="FF"/>
    <property type="match status" value="3"/>
</dbReference>
<protein>
    <recommendedName>
        <fullName evidence="11">Maintenance of mitochondrial morphology protein 1</fullName>
    </recommendedName>
</protein>
<evidence type="ECO:0000313" key="18">
    <source>
        <dbReference type="Proteomes" id="UP000093000"/>
    </source>
</evidence>
<dbReference type="Proteomes" id="UP000093000">
    <property type="component" value="Unassembled WGS sequence"/>
</dbReference>
<dbReference type="GO" id="GO:0008289">
    <property type="term" value="F:lipid binding"/>
    <property type="evidence" value="ECO:0007669"/>
    <property type="project" value="UniProtKB-KW"/>
</dbReference>
<comment type="similarity">
    <text evidence="11">Belongs to the MMM1 family.</text>
</comment>
<keyword evidence="4" id="KW-0507">mRNA processing</keyword>
<dbReference type="GO" id="GO:0005685">
    <property type="term" value="C:U1 snRNP"/>
    <property type="evidence" value="ECO:0007669"/>
    <property type="project" value="TreeGrafter"/>
</dbReference>
<dbReference type="EMBL" id="LUGH01000151">
    <property type="protein sequence ID" value="OBZ88465.1"/>
    <property type="molecule type" value="Genomic_DNA"/>
</dbReference>
<dbReference type="Pfam" id="PF00397">
    <property type="entry name" value="WW"/>
    <property type="match status" value="2"/>
</dbReference>
<dbReference type="SMART" id="SM00441">
    <property type="entry name" value="FF"/>
    <property type="match status" value="5"/>
</dbReference>
<keyword evidence="11 13" id="KW-1133">Transmembrane helix</keyword>
<dbReference type="PANTHER" id="PTHR11864">
    <property type="entry name" value="PRE-MRNA-PROCESSING PROTEIN PRP40"/>
    <property type="match status" value="1"/>
</dbReference>
<dbReference type="GO" id="GO:0071004">
    <property type="term" value="C:U2-type prespliceosome"/>
    <property type="evidence" value="ECO:0007669"/>
    <property type="project" value="TreeGrafter"/>
</dbReference>
<evidence type="ECO:0000259" key="15">
    <source>
        <dbReference type="PROSITE" id="PS51676"/>
    </source>
</evidence>
<dbReference type="CDD" id="cd00201">
    <property type="entry name" value="WW"/>
    <property type="match status" value="2"/>
</dbReference>
<dbReference type="FunFam" id="1.10.10.440:FF:000013">
    <property type="entry name" value="pre-mRNA-processing protein 40A isoform X1"/>
    <property type="match status" value="1"/>
</dbReference>
<dbReference type="SMART" id="SM00456">
    <property type="entry name" value="WW"/>
    <property type="match status" value="2"/>
</dbReference>
<feature type="domain" description="FF" evidence="15">
    <location>
        <begin position="707"/>
        <end position="768"/>
    </location>
</feature>
<keyword evidence="8 11" id="KW-0472">Membrane</keyword>
<evidence type="ECO:0000256" key="5">
    <source>
        <dbReference type="ARBA" id="ARBA00022737"/>
    </source>
</evidence>
<keyword evidence="5" id="KW-0677">Repeat</keyword>
<keyword evidence="18" id="KW-1185">Reference proteome</keyword>
<dbReference type="FunCoup" id="A0A1C7NHG0">
    <property type="interactions" value="888"/>
</dbReference>
<evidence type="ECO:0000256" key="3">
    <source>
        <dbReference type="ARBA" id="ARBA00022448"/>
    </source>
</evidence>
<dbReference type="InterPro" id="IPR001202">
    <property type="entry name" value="WW_dom"/>
</dbReference>
<dbReference type="InterPro" id="IPR036020">
    <property type="entry name" value="WW_dom_sf"/>
</dbReference>
<dbReference type="PROSITE" id="PS01159">
    <property type="entry name" value="WW_DOMAIN_1"/>
    <property type="match status" value="1"/>
</dbReference>
<evidence type="ECO:0000259" key="16">
    <source>
        <dbReference type="PROSITE" id="PS51847"/>
    </source>
</evidence>
<dbReference type="OrthoDB" id="187617at2759"/>
<dbReference type="STRING" id="101091.A0A1C7NHG0"/>
<dbReference type="Pfam" id="PF10296">
    <property type="entry name" value="MMM1"/>
    <property type="match status" value="1"/>
</dbReference>
<feature type="topological domain" description="Lumenal" evidence="11">
    <location>
        <begin position="1"/>
        <end position="33"/>
    </location>
</feature>
<dbReference type="InterPro" id="IPR039726">
    <property type="entry name" value="Prp40-like"/>
</dbReference>
<feature type="domain" description="FF" evidence="15">
    <location>
        <begin position="839"/>
        <end position="901"/>
    </location>
</feature>
<feature type="domain" description="WW" evidence="14">
    <location>
        <begin position="399"/>
        <end position="428"/>
    </location>
</feature>
<reference evidence="17 18" key="1">
    <citation type="submission" date="2016-03" db="EMBL/GenBank/DDBJ databases">
        <title>Choanephora cucurbitarum.</title>
        <authorList>
            <person name="Min B."/>
            <person name="Park H."/>
            <person name="Park J.-H."/>
            <person name="Shin H.-D."/>
            <person name="Choi I.-G."/>
        </authorList>
    </citation>
    <scope>NUCLEOTIDE SEQUENCE [LARGE SCALE GENOMIC DNA]</scope>
    <source>
        <strain evidence="17 18">KUS-F28377</strain>
    </source>
</reference>
<keyword evidence="3" id="KW-0813">Transport</keyword>
<feature type="transmembrane region" description="Helical" evidence="13">
    <location>
        <begin position="30"/>
        <end position="53"/>
    </location>
</feature>
<dbReference type="Gene3D" id="2.20.70.10">
    <property type="match status" value="2"/>
</dbReference>
<evidence type="ECO:0000256" key="8">
    <source>
        <dbReference type="ARBA" id="ARBA00023136"/>
    </source>
</evidence>
<gene>
    <name evidence="17" type="primary">prp40</name>
    <name evidence="11" type="synonym">MMM1</name>
    <name evidence="17" type="ORF">A0J61_03485</name>
</gene>
<dbReference type="Pfam" id="PF25432">
    <property type="entry name" value="FF_PRPF40A"/>
    <property type="match status" value="1"/>
</dbReference>
<dbReference type="InterPro" id="IPR036517">
    <property type="entry name" value="FF_domain_sf"/>
</dbReference>
<feature type="domain" description="FF" evidence="15">
    <location>
        <begin position="495"/>
        <end position="549"/>
    </location>
</feature>
<dbReference type="InterPro" id="IPR019411">
    <property type="entry name" value="MMM1_dom"/>
</dbReference>
<evidence type="ECO:0000256" key="7">
    <source>
        <dbReference type="ARBA" id="ARBA00023121"/>
    </source>
</evidence>
<dbReference type="PROSITE" id="PS51676">
    <property type="entry name" value="FF"/>
    <property type="match status" value="3"/>
</dbReference>
<evidence type="ECO:0000256" key="4">
    <source>
        <dbReference type="ARBA" id="ARBA00022664"/>
    </source>
</evidence>
<comment type="function">
    <text evidence="11">Component of the ERMES/MDM complex, which serves as a molecular tether to connect the endoplasmic reticulum (ER) and mitochondria. Components of this complex are involved in the control of mitochondrial shape and protein biogenesis, and function in nonvesicular lipid trafficking between the ER and mitochondria. The MDM12-MMM1 subcomplex functions in the major beta-barrel assembly pathway that is responsible for biogenesis of all outer membrane beta-barrel proteins, and acts in a late step after the SAM complex. The MDM10-MDM12-MMM1 subcomplex further acts in the TOM40-specific pathway after the action of the MDM12-MMM1 complex. Essential for establishing and maintaining the structure of mitochondria and maintenance of mtDNA nucleoids.</text>
</comment>
<dbReference type="GO" id="GO:0003723">
    <property type="term" value="F:RNA binding"/>
    <property type="evidence" value="ECO:0007669"/>
    <property type="project" value="TreeGrafter"/>
</dbReference>
<dbReference type="InterPro" id="IPR027537">
    <property type="entry name" value="Mmm1"/>
</dbReference>
<evidence type="ECO:0000256" key="13">
    <source>
        <dbReference type="SAM" id="Phobius"/>
    </source>
</evidence>
<keyword evidence="6" id="KW-0445">Lipid transport</keyword>
<dbReference type="InterPro" id="IPR002713">
    <property type="entry name" value="FF_domain"/>
</dbReference>
<dbReference type="SUPFAM" id="SSF81698">
    <property type="entry name" value="FF domain"/>
    <property type="match status" value="5"/>
</dbReference>
<evidence type="ECO:0000259" key="14">
    <source>
        <dbReference type="PROSITE" id="PS50020"/>
    </source>
</evidence>
<evidence type="ECO:0000256" key="12">
    <source>
        <dbReference type="SAM" id="MobiDB-lite"/>
    </source>
</evidence>
<name>A0A1C7NHG0_9FUNG</name>
<proteinExistence type="inferred from homology"/>
<keyword evidence="9" id="KW-0508">mRNA splicing</keyword>
<keyword evidence="7" id="KW-0446">Lipid-binding</keyword>
<keyword evidence="10" id="KW-0539">Nucleus</keyword>
<feature type="domain" description="SMP-LTD" evidence="16">
    <location>
        <begin position="100"/>
        <end position="302"/>
    </location>
</feature>
<comment type="subunit">
    <text evidence="11">Homodimer. Component of the ER-mitochondria encounter structure (ERMES) or MDM complex, composed of MMM1, MDM10, MDM12 and MDM34. A MMM1 homodimer associates with one molecule of MDM12 on each side in a pairwise head-to-tail manner, and the SMP-LTD domains of MMM1 and MDM12 generate a continuous hydrophobic tunnel for phospholipid trafficking.</text>
</comment>
<evidence type="ECO:0000256" key="6">
    <source>
        <dbReference type="ARBA" id="ARBA00023055"/>
    </source>
</evidence>
<accession>A0A1C7NHG0</accession>
<dbReference type="InParanoid" id="A0A1C7NHG0"/>
<dbReference type="GO" id="GO:0045292">
    <property type="term" value="P:mRNA cis splicing, via spliceosome"/>
    <property type="evidence" value="ECO:0007669"/>
    <property type="project" value="InterPro"/>
</dbReference>
<dbReference type="PROSITE" id="PS51847">
    <property type="entry name" value="SMP"/>
    <property type="match status" value="1"/>
</dbReference>
<dbReference type="PROSITE" id="PS50020">
    <property type="entry name" value="WW_DOMAIN_2"/>
    <property type="match status" value="2"/>
</dbReference>
<dbReference type="SUPFAM" id="SSF51045">
    <property type="entry name" value="WW domain"/>
    <property type="match status" value="2"/>
</dbReference>
<evidence type="ECO:0000256" key="1">
    <source>
        <dbReference type="ARBA" id="ARBA00004123"/>
    </source>
</evidence>
<evidence type="ECO:0000256" key="10">
    <source>
        <dbReference type="ARBA" id="ARBA00023242"/>
    </source>
</evidence>
<keyword evidence="11" id="KW-0256">Endoplasmic reticulum</keyword>
<feature type="domain" description="WW" evidence="14">
    <location>
        <begin position="354"/>
        <end position="387"/>
    </location>
</feature>
<feature type="compositionally biased region" description="Acidic residues" evidence="12">
    <location>
        <begin position="965"/>
        <end position="976"/>
    </location>
</feature>
<comment type="caution">
    <text evidence="17">The sequence shown here is derived from an EMBL/GenBank/DDBJ whole genome shotgun (WGS) entry which is preliminary data.</text>
</comment>
<evidence type="ECO:0000256" key="2">
    <source>
        <dbReference type="ARBA" id="ARBA00004370"/>
    </source>
</evidence>
<dbReference type="GO" id="GO:0005789">
    <property type="term" value="C:endoplasmic reticulum membrane"/>
    <property type="evidence" value="ECO:0007669"/>
    <property type="project" value="UniProtKB-SubCell"/>
</dbReference>
<dbReference type="GO" id="GO:0045040">
    <property type="term" value="P:protein insertion into mitochondrial outer membrane"/>
    <property type="evidence" value="ECO:0007669"/>
    <property type="project" value="UniProtKB-UniRule"/>
</dbReference>
<keyword evidence="11 13" id="KW-0812">Transmembrane</keyword>
<feature type="region of interest" description="Disordered" evidence="12">
    <location>
        <begin position="905"/>
        <end position="983"/>
    </location>
</feature>
<evidence type="ECO:0000256" key="11">
    <source>
        <dbReference type="HAMAP-Rule" id="MF_03103"/>
    </source>
</evidence>